<gene>
    <name evidence="3" type="ORF">DB32_003866</name>
</gene>
<dbReference type="STRING" id="927083.DB32_003866"/>
<feature type="compositionally biased region" description="Pro residues" evidence="1">
    <location>
        <begin position="140"/>
        <end position="160"/>
    </location>
</feature>
<feature type="compositionally biased region" description="Basic and acidic residues" evidence="1">
    <location>
        <begin position="276"/>
        <end position="297"/>
    </location>
</feature>
<feature type="compositionally biased region" description="Basic and acidic residues" evidence="1">
    <location>
        <begin position="161"/>
        <end position="173"/>
    </location>
</feature>
<name>A0A0F6W3V6_9BACT</name>
<dbReference type="SUPFAM" id="SSF74653">
    <property type="entry name" value="TolA/TonB C-terminal domain"/>
    <property type="match status" value="1"/>
</dbReference>
<dbReference type="Gene3D" id="3.30.1150.10">
    <property type="match status" value="1"/>
</dbReference>
<evidence type="ECO:0000313" key="4">
    <source>
        <dbReference type="Proteomes" id="UP000034883"/>
    </source>
</evidence>
<keyword evidence="4" id="KW-1185">Reference proteome</keyword>
<protein>
    <submittedName>
        <fullName evidence="3">Exopolysaccharide biosynthesis domain protein</fullName>
    </submittedName>
</protein>
<evidence type="ECO:0000313" key="3">
    <source>
        <dbReference type="EMBL" id="AKF06717.1"/>
    </source>
</evidence>
<keyword evidence="2" id="KW-1133">Transmembrane helix</keyword>
<sequence length="591" mass="63878">MSTTPRTPDDERVPKGTPARPRGSGALLVPPAIVLAIALVGSVSIHLPIYAGLGVLARLLESEPSPGPSRPIEISLLEPNPSEIPSEALPDETATAVEDTPPDEETPVEEAAPEPPRRRRRAPPPEPEPEPERAPEPEPEPPPPVPVPAAEPPPPPPPPPPDERTPIVQHNEDPPVEPPPDARFTAEQSRDVEEETVASVTNMVRDDAQPSPGAQQEPVEAPTEEPGNAQEDEIADMRDVEGDDRRRALPEETERPPPREREASTSRRPTAAGAESMDRGHDREAREGERARSEEGGARAMGGGAPVEQETITVSDGFGSFTITRPRATTRPEGSGEGEAGGARREGRGRGEAGEGLAIGRSGRTRGGARRGGETGVRGGPGSPLSWSQFESIYGEEELRRQREARLEERRSRSRGASRERRWQEFRAAIENFVSEVRPGNQTALDAAASPFATFLSDMHRRIHREFADRYLASIGPDASEGLNDMSLNTTLEISVNPDGTVHRVGIVATSGNILFDFGAFNSVMRAQPFPQPPDAILSGDGRAWLHWRFDRSPRQCHPTNARPFMLRNGSGTGAQVVDRGEPPEEIPSGE</sequence>
<keyword evidence="2" id="KW-0812">Transmembrane</keyword>
<dbReference type="RefSeq" id="WP_053233864.1">
    <property type="nucleotide sequence ID" value="NZ_CP011125.1"/>
</dbReference>
<feature type="compositionally biased region" description="Basic and acidic residues" evidence="1">
    <location>
        <begin position="235"/>
        <end position="265"/>
    </location>
</feature>
<dbReference type="AlphaFoldDB" id="A0A0F6W3V6"/>
<organism evidence="3 4">
    <name type="scientific">Sandaracinus amylolyticus</name>
    <dbReference type="NCBI Taxonomy" id="927083"/>
    <lineage>
        <taxon>Bacteria</taxon>
        <taxon>Pseudomonadati</taxon>
        <taxon>Myxococcota</taxon>
        <taxon>Polyangia</taxon>
        <taxon>Polyangiales</taxon>
        <taxon>Sandaracinaceae</taxon>
        <taxon>Sandaracinus</taxon>
    </lineage>
</organism>
<dbReference type="EMBL" id="CP011125">
    <property type="protein sequence ID" value="AKF06717.1"/>
    <property type="molecule type" value="Genomic_DNA"/>
</dbReference>
<evidence type="ECO:0000256" key="1">
    <source>
        <dbReference type="SAM" id="MobiDB-lite"/>
    </source>
</evidence>
<reference evidence="3 4" key="1">
    <citation type="submission" date="2015-03" db="EMBL/GenBank/DDBJ databases">
        <title>Genome assembly of Sandaracinus amylolyticus DSM 53668.</title>
        <authorList>
            <person name="Sharma G."/>
            <person name="Subramanian S."/>
        </authorList>
    </citation>
    <scope>NUCLEOTIDE SEQUENCE [LARGE SCALE GENOMIC DNA]</scope>
    <source>
        <strain evidence="3 4">DSM 53668</strain>
    </source>
</reference>
<dbReference type="OrthoDB" id="5491789at2"/>
<feature type="compositionally biased region" description="Acidic residues" evidence="1">
    <location>
        <begin position="100"/>
        <end position="112"/>
    </location>
</feature>
<feature type="transmembrane region" description="Helical" evidence="2">
    <location>
        <begin position="32"/>
        <end position="60"/>
    </location>
</feature>
<evidence type="ECO:0000256" key="2">
    <source>
        <dbReference type="SAM" id="Phobius"/>
    </source>
</evidence>
<keyword evidence="2" id="KW-0472">Membrane</keyword>
<accession>A0A0F6W3V6</accession>
<feature type="region of interest" description="Disordered" evidence="1">
    <location>
        <begin position="62"/>
        <end position="421"/>
    </location>
</feature>
<feature type="region of interest" description="Disordered" evidence="1">
    <location>
        <begin position="1"/>
        <end position="25"/>
    </location>
</feature>
<proteinExistence type="predicted"/>
<dbReference type="Proteomes" id="UP000034883">
    <property type="component" value="Chromosome"/>
</dbReference>
<dbReference type="KEGG" id="samy:DB32_003866"/>
<feature type="compositionally biased region" description="Basic and acidic residues" evidence="1">
    <location>
        <begin position="397"/>
        <end position="421"/>
    </location>
</feature>
<feature type="compositionally biased region" description="Basic and acidic residues" evidence="1">
    <location>
        <begin position="342"/>
        <end position="353"/>
    </location>
</feature>
<dbReference type="Pfam" id="PF13103">
    <property type="entry name" value="TonB_2"/>
    <property type="match status" value="1"/>
</dbReference>
<feature type="region of interest" description="Disordered" evidence="1">
    <location>
        <begin position="559"/>
        <end position="591"/>
    </location>
</feature>